<dbReference type="InterPro" id="IPR052918">
    <property type="entry name" value="Motility_Chemotaxis_Reg"/>
</dbReference>
<dbReference type="PRINTS" id="PR00313">
    <property type="entry name" value="CABNDNGRPT"/>
</dbReference>
<sequence length="911" mass="94124">MSDGIWLEDFGDTSSDVGSSIVTDSSGNLYITGQFSGSVTFGSTILTSIGEQDIFTAKLDSSGNITWATNLGTTAGRTVSYSITTDKSGNLYTTGAFSIPVSLGTIPIIQGERDIFIAKQDSNGNFIWAKSFGSNNNDQGSSISSDSSGNLYVTGYFSDSISFGNTILTSSGDRDIFAAKLDSSGNVTWAKSLGGTQDDIGRSIITDSNGNAYIIGEFRDKATFGNSSLTAQGSSGDIFVARLDSNGNVLWAQDFGDTTNATEIGRSIVGDKSGNLYITGEFSNSITFGSTILTAQGSSDIFVAKLDSSGNITWAKNLGVSNSATSNGITIDTNGNIYTTGQFIGSVTFGSTIVTAQGNSDFFLAKLDSNGKVTSVNAIAGNNTGNSSNLAIGYGIATDSNGNVYTTGISSSTTTFVTKQEVLPTLTITPDITSRERGICDGSFVITLDNPAPSGGLIVNYSLAGTATFTSNYSLVTSSNITNLTATSFTIAAGQKTATLKVTPVAGAVFEAGKTVQLVLTSGNGYNIGTSNNASLPIVDEWECYCDFITPPDLNNLSARLSNLNPVNNSINNDGNNKLIVGTQLNDQFLGLGGNDFVLGEGGNDNLVGGTGSDSLYGSKGNDWLSGGEGDDFLNGNEDIDFVNGNQGNDTVRGGQNNDLVRGGKGNDVIYGDQNDDVLAGDLGDDTIFGAGTIDTLGGSDNDTIFGGEGNDLLYGNAGTDFIFAQNGNDTLFGGKDNDFLFGGTGDDRFFGDLGNDFLCGGDDNDTLFGGDGNDEICGGDGNDSIFGNKGADWLFGETGNDTLYGGQGDDTLAGGDGNDLLFGDSGNNYLKGGNGSDRFVLSAKGSEVITDFQVGVDLLGLSGGLTFPQLSVVQSGNNTLIRLLGSNELLATLNGVAANLITQSNFIERA</sequence>
<dbReference type="Pfam" id="PF00353">
    <property type="entry name" value="HemolysinCabind"/>
    <property type="match status" value="5"/>
</dbReference>
<name>A0ABV4X6B7_9CYAN</name>
<reference evidence="1 2" key="1">
    <citation type="submission" date="2024-09" db="EMBL/GenBank/DDBJ databases">
        <title>Floridaenema gen nov. (Aerosakkonemataceae, Aerosakkonematales ord. nov., Cyanobacteria) from benthic tropical and subtropical fresh waters, with the description of four new species.</title>
        <authorList>
            <person name="Moretto J.A."/>
            <person name="Berthold D.E."/>
            <person name="Lefler F.W."/>
            <person name="Huang I.-S."/>
            <person name="Laughinghouse H. IV."/>
        </authorList>
    </citation>
    <scope>NUCLEOTIDE SEQUENCE [LARGE SCALE GENOMIC DNA]</scope>
    <source>
        <strain evidence="1 2">BLCC-F46</strain>
    </source>
</reference>
<dbReference type="InterPro" id="IPR001343">
    <property type="entry name" value="Hemolysn_Ca-bd"/>
</dbReference>
<evidence type="ECO:0000313" key="2">
    <source>
        <dbReference type="Proteomes" id="UP001576774"/>
    </source>
</evidence>
<accession>A0ABV4X6B7</accession>
<protein>
    <submittedName>
        <fullName evidence="1">SBBP repeat-containing protein</fullName>
    </submittedName>
</protein>
<dbReference type="InterPro" id="IPR018511">
    <property type="entry name" value="Hemolysin-typ_Ca-bd_CS"/>
</dbReference>
<dbReference type="PROSITE" id="PS00330">
    <property type="entry name" value="HEMOLYSIN_CALCIUM"/>
    <property type="match status" value="2"/>
</dbReference>
<evidence type="ECO:0000313" key="1">
    <source>
        <dbReference type="EMBL" id="MFB2878076.1"/>
    </source>
</evidence>
<comment type="caution">
    <text evidence="1">The sequence shown here is derived from an EMBL/GenBank/DDBJ whole genome shotgun (WGS) entry which is preliminary data.</text>
</comment>
<dbReference type="InterPro" id="IPR011049">
    <property type="entry name" value="Serralysin-like_metalloprot_C"/>
</dbReference>
<organism evidence="1 2">
    <name type="scientific">Floridaenema aerugineum BLCC-F46</name>
    <dbReference type="NCBI Taxonomy" id="3153654"/>
    <lineage>
        <taxon>Bacteria</taxon>
        <taxon>Bacillati</taxon>
        <taxon>Cyanobacteriota</taxon>
        <taxon>Cyanophyceae</taxon>
        <taxon>Oscillatoriophycideae</taxon>
        <taxon>Aerosakkonematales</taxon>
        <taxon>Aerosakkonemataceae</taxon>
        <taxon>Floridanema</taxon>
        <taxon>Floridanema aerugineum</taxon>
    </lineage>
</organism>
<dbReference type="PANTHER" id="PTHR35580">
    <property type="entry name" value="CELL SURFACE GLYCOPROTEIN (S-LAYER PROTEIN)-LIKE PROTEIN"/>
    <property type="match status" value="1"/>
</dbReference>
<dbReference type="RefSeq" id="WP_413271162.1">
    <property type="nucleotide sequence ID" value="NZ_JBHFNQ010000110.1"/>
</dbReference>
<dbReference type="EMBL" id="JBHFNQ010000110">
    <property type="protein sequence ID" value="MFB2878076.1"/>
    <property type="molecule type" value="Genomic_DNA"/>
</dbReference>
<dbReference type="InterPro" id="IPR038081">
    <property type="entry name" value="CalX-like_sf"/>
</dbReference>
<dbReference type="Gene3D" id="2.150.10.10">
    <property type="entry name" value="Serralysin-like metalloprotease, C-terminal"/>
    <property type="match status" value="5"/>
</dbReference>
<dbReference type="SUPFAM" id="SSF101898">
    <property type="entry name" value="NHL repeat"/>
    <property type="match status" value="1"/>
</dbReference>
<dbReference type="InterPro" id="IPR010620">
    <property type="entry name" value="SBBP_repeat"/>
</dbReference>
<dbReference type="SUPFAM" id="SSF51120">
    <property type="entry name" value="beta-Roll"/>
    <property type="match status" value="3"/>
</dbReference>
<keyword evidence="2" id="KW-1185">Reference proteome</keyword>
<proteinExistence type="predicted"/>
<dbReference type="Proteomes" id="UP001576774">
    <property type="component" value="Unassembled WGS sequence"/>
</dbReference>
<dbReference type="PANTHER" id="PTHR35580:SF1">
    <property type="entry name" value="PHYTASE-LIKE DOMAIN-CONTAINING PROTEIN"/>
    <property type="match status" value="1"/>
</dbReference>
<gene>
    <name evidence="1" type="ORF">ACE1CC_14585</name>
</gene>
<dbReference type="SUPFAM" id="SSF141072">
    <property type="entry name" value="CalX-like"/>
    <property type="match status" value="1"/>
</dbReference>
<dbReference type="Pfam" id="PF06739">
    <property type="entry name" value="SBBP"/>
    <property type="match status" value="4"/>
</dbReference>